<accession>A0ABS7F3P7</accession>
<feature type="domain" description="Methyltransferase FkbM" evidence="1">
    <location>
        <begin position="101"/>
        <end position="251"/>
    </location>
</feature>
<evidence type="ECO:0000259" key="1">
    <source>
        <dbReference type="Pfam" id="PF05050"/>
    </source>
</evidence>
<proteinExistence type="predicted"/>
<dbReference type="Proteomes" id="UP001519924">
    <property type="component" value="Unassembled WGS sequence"/>
</dbReference>
<dbReference type="InterPro" id="IPR052514">
    <property type="entry name" value="SAM-dependent_MTase"/>
</dbReference>
<name>A0ABS7F3P7_9PROT</name>
<keyword evidence="2" id="KW-0489">Methyltransferase</keyword>
<keyword evidence="3" id="KW-1185">Reference proteome</keyword>
<protein>
    <submittedName>
        <fullName evidence="2">FkbM family methyltransferase</fullName>
    </submittedName>
</protein>
<keyword evidence="2" id="KW-0808">Transferase</keyword>
<dbReference type="PANTHER" id="PTHR34203:SF15">
    <property type="entry name" value="SLL1173 PROTEIN"/>
    <property type="match status" value="1"/>
</dbReference>
<dbReference type="RefSeq" id="WP_220117179.1">
    <property type="nucleotide sequence ID" value="NZ_JAHZUY010000014.1"/>
</dbReference>
<dbReference type="InterPro" id="IPR029063">
    <property type="entry name" value="SAM-dependent_MTases_sf"/>
</dbReference>
<comment type="caution">
    <text evidence="2">The sequence shown here is derived from an EMBL/GenBank/DDBJ whole genome shotgun (WGS) entry which is preliminary data.</text>
</comment>
<dbReference type="InterPro" id="IPR006342">
    <property type="entry name" value="FkbM_mtfrase"/>
</dbReference>
<organism evidence="2 3">
    <name type="scientific">Caldovatus aquaticus</name>
    <dbReference type="NCBI Taxonomy" id="2865671"/>
    <lineage>
        <taxon>Bacteria</taxon>
        <taxon>Pseudomonadati</taxon>
        <taxon>Pseudomonadota</taxon>
        <taxon>Alphaproteobacteria</taxon>
        <taxon>Acetobacterales</taxon>
        <taxon>Roseomonadaceae</taxon>
        <taxon>Caldovatus</taxon>
    </lineage>
</organism>
<dbReference type="SUPFAM" id="SSF53335">
    <property type="entry name" value="S-adenosyl-L-methionine-dependent methyltransferases"/>
    <property type="match status" value="1"/>
</dbReference>
<reference evidence="2 3" key="1">
    <citation type="submission" date="2021-08" db="EMBL/GenBank/DDBJ databases">
        <title>Caldovatus sediminis gen. nov., sp. nov., a moderately thermophilic bacterium isolated from a hot spring.</title>
        <authorList>
            <person name="Hu C.-J."/>
            <person name="Li W.-J."/>
            <person name="Xian W.-D."/>
        </authorList>
    </citation>
    <scope>NUCLEOTIDE SEQUENCE [LARGE SCALE GENOMIC DNA]</scope>
    <source>
        <strain evidence="2 3">SYSU G05006</strain>
    </source>
</reference>
<evidence type="ECO:0000313" key="2">
    <source>
        <dbReference type="EMBL" id="MBW8269425.1"/>
    </source>
</evidence>
<gene>
    <name evidence="2" type="ORF">K1J50_07980</name>
</gene>
<evidence type="ECO:0000313" key="3">
    <source>
        <dbReference type="Proteomes" id="UP001519924"/>
    </source>
</evidence>
<dbReference type="EMBL" id="JAHZUY010000014">
    <property type="protein sequence ID" value="MBW8269425.1"/>
    <property type="molecule type" value="Genomic_DNA"/>
</dbReference>
<sequence length="268" mass="29204">MDKSSSEAGKTTVAPGWDGFSEALKPLLAKLNDLHAAVLFQALGSDRIIEFAAFDVRVRMHLPFAAVDAIQRNILVRHAFYEAPALAQVRGLIRRGAVVADIGANIGNHTLFFAMVCGAGMVHAFEPMRVTFELLRRNVALNNLSNVNCINAALGAEQGRADLLGFAQHNMGAARLLASETDTGDYTVTTLDAQGFDRLDFVKIDVEGAHLAVLEGARETLARHRPLIWIELRPGLGELETGDAALRALGYRQVRPLSHMNWLYQHAG</sequence>
<dbReference type="GO" id="GO:0032259">
    <property type="term" value="P:methylation"/>
    <property type="evidence" value="ECO:0007669"/>
    <property type="project" value="UniProtKB-KW"/>
</dbReference>
<dbReference type="PANTHER" id="PTHR34203">
    <property type="entry name" value="METHYLTRANSFERASE, FKBM FAMILY PROTEIN"/>
    <property type="match status" value="1"/>
</dbReference>
<dbReference type="Gene3D" id="3.40.50.150">
    <property type="entry name" value="Vaccinia Virus protein VP39"/>
    <property type="match status" value="1"/>
</dbReference>
<dbReference type="GO" id="GO:0008168">
    <property type="term" value="F:methyltransferase activity"/>
    <property type="evidence" value="ECO:0007669"/>
    <property type="project" value="UniProtKB-KW"/>
</dbReference>
<dbReference type="NCBIfam" id="TIGR01444">
    <property type="entry name" value="fkbM_fam"/>
    <property type="match status" value="1"/>
</dbReference>
<dbReference type="Pfam" id="PF05050">
    <property type="entry name" value="Methyltransf_21"/>
    <property type="match status" value="1"/>
</dbReference>